<dbReference type="SUPFAM" id="SSF54862">
    <property type="entry name" value="4Fe-4S ferredoxins"/>
    <property type="match status" value="1"/>
</dbReference>
<keyword evidence="6" id="KW-0677">Repeat</keyword>
<dbReference type="Gene3D" id="3.30.70.20">
    <property type="match status" value="1"/>
</dbReference>
<dbReference type="AlphaFoldDB" id="A0A212K554"/>
<gene>
    <name evidence="11" type="primary">fdxB</name>
    <name evidence="11" type="ORF">KL86APRO_12148</name>
</gene>
<dbReference type="Pfam" id="PF12838">
    <property type="entry name" value="Fer4_7"/>
    <property type="match status" value="1"/>
</dbReference>
<proteinExistence type="predicted"/>
<dbReference type="GO" id="GO:0046872">
    <property type="term" value="F:metal ion binding"/>
    <property type="evidence" value="ECO:0007669"/>
    <property type="project" value="UniProtKB-KW"/>
</dbReference>
<keyword evidence="7" id="KW-0249">Electron transport</keyword>
<evidence type="ECO:0000256" key="5">
    <source>
        <dbReference type="ARBA" id="ARBA00022723"/>
    </source>
</evidence>
<evidence type="ECO:0000256" key="6">
    <source>
        <dbReference type="ARBA" id="ARBA00022737"/>
    </source>
</evidence>
<feature type="domain" description="4Fe-4S ferredoxin-type" evidence="10">
    <location>
        <begin position="60"/>
        <end position="90"/>
    </location>
</feature>
<evidence type="ECO:0000256" key="9">
    <source>
        <dbReference type="ARBA" id="ARBA00023014"/>
    </source>
</evidence>
<evidence type="ECO:0000256" key="7">
    <source>
        <dbReference type="ARBA" id="ARBA00022982"/>
    </source>
</evidence>
<dbReference type="InterPro" id="IPR050572">
    <property type="entry name" value="Fe-S_Ferredoxin"/>
</dbReference>
<dbReference type="PANTHER" id="PTHR43687">
    <property type="entry name" value="ADENYLYLSULFATE REDUCTASE, BETA SUBUNIT"/>
    <property type="match status" value="1"/>
</dbReference>
<sequence length="92" mass="9911">MGNITGTTRGGAPWEPQFVVAIDGRLCIGCGRCYKACAREVLDLVERESDDDESDDDQAMVMRVRDAMDCIGCQACSRVCSKKAISHAPAAL</sequence>
<keyword evidence="3" id="KW-0813">Transport</keyword>
<keyword evidence="5" id="KW-0479">Metal-binding</keyword>
<dbReference type="EMBL" id="FLUO01000001">
    <property type="protein sequence ID" value="SBW06748.1"/>
    <property type="molecule type" value="Genomic_DNA"/>
</dbReference>
<evidence type="ECO:0000256" key="1">
    <source>
        <dbReference type="ARBA" id="ARBA00001966"/>
    </source>
</evidence>
<keyword evidence="4" id="KW-0004">4Fe-4S</keyword>
<keyword evidence="8" id="KW-0408">Iron</keyword>
<feature type="domain" description="4Fe-4S ferredoxin-type" evidence="10">
    <location>
        <begin position="18"/>
        <end position="47"/>
    </location>
</feature>
<dbReference type="InterPro" id="IPR014283">
    <property type="entry name" value="FdIII_4_nif"/>
</dbReference>
<evidence type="ECO:0000256" key="2">
    <source>
        <dbReference type="ARBA" id="ARBA00003532"/>
    </source>
</evidence>
<evidence type="ECO:0000256" key="8">
    <source>
        <dbReference type="ARBA" id="ARBA00023004"/>
    </source>
</evidence>
<accession>A0A212K554</accession>
<dbReference type="NCBIfam" id="TIGR02936">
    <property type="entry name" value="fdxN_nitrog"/>
    <property type="match status" value="1"/>
</dbReference>
<name>A0A212K554_9PROT</name>
<organism evidence="11">
    <name type="scientific">uncultured Alphaproteobacteria bacterium</name>
    <dbReference type="NCBI Taxonomy" id="91750"/>
    <lineage>
        <taxon>Bacteria</taxon>
        <taxon>Pseudomonadati</taxon>
        <taxon>Pseudomonadota</taxon>
        <taxon>Alphaproteobacteria</taxon>
        <taxon>environmental samples</taxon>
    </lineage>
</organism>
<protein>
    <submittedName>
        <fullName evidence="11">Ferredoxin-3</fullName>
    </submittedName>
</protein>
<evidence type="ECO:0000313" key="11">
    <source>
        <dbReference type="EMBL" id="SBW06748.1"/>
    </source>
</evidence>
<dbReference type="GO" id="GO:0051539">
    <property type="term" value="F:4 iron, 4 sulfur cluster binding"/>
    <property type="evidence" value="ECO:0007669"/>
    <property type="project" value="UniProtKB-KW"/>
</dbReference>
<dbReference type="PANTHER" id="PTHR43687:SF1">
    <property type="entry name" value="FERREDOXIN III"/>
    <property type="match status" value="1"/>
</dbReference>
<keyword evidence="9" id="KW-0411">Iron-sulfur</keyword>
<dbReference type="InterPro" id="IPR017896">
    <property type="entry name" value="4Fe4S_Fe-S-bd"/>
</dbReference>
<comment type="cofactor">
    <cofactor evidence="1">
        <name>[4Fe-4S] cluster</name>
        <dbReference type="ChEBI" id="CHEBI:49883"/>
    </cofactor>
</comment>
<evidence type="ECO:0000256" key="4">
    <source>
        <dbReference type="ARBA" id="ARBA00022485"/>
    </source>
</evidence>
<comment type="function">
    <text evidence="2">Ferredoxins are iron-sulfur proteins that transfer electrons in a wide variety of metabolic reactions.</text>
</comment>
<dbReference type="PROSITE" id="PS51379">
    <property type="entry name" value="4FE4S_FER_2"/>
    <property type="match status" value="2"/>
</dbReference>
<evidence type="ECO:0000256" key="3">
    <source>
        <dbReference type="ARBA" id="ARBA00022448"/>
    </source>
</evidence>
<evidence type="ECO:0000259" key="10">
    <source>
        <dbReference type="PROSITE" id="PS51379"/>
    </source>
</evidence>
<reference evidence="11" key="1">
    <citation type="submission" date="2016-04" db="EMBL/GenBank/DDBJ databases">
        <authorList>
            <person name="Evans L.H."/>
            <person name="Alamgir A."/>
            <person name="Owens N."/>
            <person name="Weber N.D."/>
            <person name="Virtaneva K."/>
            <person name="Barbian K."/>
            <person name="Babar A."/>
            <person name="Rosenke K."/>
        </authorList>
    </citation>
    <scope>NUCLEOTIDE SEQUENCE</scope>
    <source>
        <strain evidence="11">86</strain>
    </source>
</reference>